<dbReference type="Pfam" id="PF07841">
    <property type="entry name" value="DM4_12"/>
    <property type="match status" value="1"/>
</dbReference>
<dbReference type="SMART" id="SM00718">
    <property type="entry name" value="DM4_12"/>
    <property type="match status" value="1"/>
</dbReference>
<name>A0AAW1L6E6_POPJA</name>
<dbReference type="PANTHER" id="PTHR21398">
    <property type="entry name" value="AGAP007094-PA"/>
    <property type="match status" value="1"/>
</dbReference>
<sequence>MLLYTFLLVLFSFSCQLFTCYGDDYYNIYNWKFHFPQGSSMGILFALAMPLDIPSKNVLFALAMPLDIPSKNVFFSYNLEAVYSLPGNETREDYPPLVVRDESGRILHGNEEDGYNQSLKTINRKLIYDLLEAKLTTHGYSGHFCLLRIICETALMSVTETNGVLGDLFHIMFTPSSSKNENLNDEYKEAENNGNSGSCEMYYENCNTGFLDLISQIEHITRQIVNTLGVSKSNVFRILGEYKLKE</sequence>
<evidence type="ECO:0000313" key="3">
    <source>
        <dbReference type="Proteomes" id="UP001458880"/>
    </source>
</evidence>
<feature type="chain" id="PRO_5043542143" evidence="1">
    <location>
        <begin position="23"/>
        <end position="246"/>
    </location>
</feature>
<dbReference type="PANTHER" id="PTHR21398:SF22">
    <property type="entry name" value="IP12060P-RELATED"/>
    <property type="match status" value="1"/>
</dbReference>
<reference evidence="2 3" key="1">
    <citation type="journal article" date="2024" name="BMC Genomics">
        <title>De novo assembly and annotation of Popillia japonica's genome with initial clues to its potential as an invasive pest.</title>
        <authorList>
            <person name="Cucini C."/>
            <person name="Boschi S."/>
            <person name="Funari R."/>
            <person name="Cardaioli E."/>
            <person name="Iannotti N."/>
            <person name="Marturano G."/>
            <person name="Paoli F."/>
            <person name="Bruttini M."/>
            <person name="Carapelli A."/>
            <person name="Frati F."/>
            <person name="Nardi F."/>
        </authorList>
    </citation>
    <scope>NUCLEOTIDE SEQUENCE [LARGE SCALE GENOMIC DNA]</scope>
    <source>
        <strain evidence="2">DMR45628</strain>
    </source>
</reference>
<keyword evidence="1" id="KW-0732">Signal</keyword>
<protein>
    <submittedName>
        <fullName evidence="2">DM4/DM12 family</fullName>
    </submittedName>
</protein>
<feature type="signal peptide" evidence="1">
    <location>
        <begin position="1"/>
        <end position="22"/>
    </location>
</feature>
<evidence type="ECO:0000313" key="2">
    <source>
        <dbReference type="EMBL" id="KAK9728643.1"/>
    </source>
</evidence>
<dbReference type="InterPro" id="IPR006631">
    <property type="entry name" value="DM4_12"/>
</dbReference>
<comment type="caution">
    <text evidence="2">The sequence shown here is derived from an EMBL/GenBank/DDBJ whole genome shotgun (WGS) entry which is preliminary data.</text>
</comment>
<organism evidence="2 3">
    <name type="scientific">Popillia japonica</name>
    <name type="common">Japanese beetle</name>
    <dbReference type="NCBI Taxonomy" id="7064"/>
    <lineage>
        <taxon>Eukaryota</taxon>
        <taxon>Metazoa</taxon>
        <taxon>Ecdysozoa</taxon>
        <taxon>Arthropoda</taxon>
        <taxon>Hexapoda</taxon>
        <taxon>Insecta</taxon>
        <taxon>Pterygota</taxon>
        <taxon>Neoptera</taxon>
        <taxon>Endopterygota</taxon>
        <taxon>Coleoptera</taxon>
        <taxon>Polyphaga</taxon>
        <taxon>Scarabaeiformia</taxon>
        <taxon>Scarabaeidae</taxon>
        <taxon>Rutelinae</taxon>
        <taxon>Popillia</taxon>
    </lineage>
</organism>
<gene>
    <name evidence="2" type="ORF">QE152_g17081</name>
</gene>
<dbReference type="Proteomes" id="UP001458880">
    <property type="component" value="Unassembled WGS sequence"/>
</dbReference>
<keyword evidence="3" id="KW-1185">Reference proteome</keyword>
<dbReference type="AlphaFoldDB" id="A0AAW1L6E6"/>
<proteinExistence type="predicted"/>
<accession>A0AAW1L6E6</accession>
<evidence type="ECO:0000256" key="1">
    <source>
        <dbReference type="SAM" id="SignalP"/>
    </source>
</evidence>
<dbReference type="EMBL" id="JASPKY010000168">
    <property type="protein sequence ID" value="KAK9728643.1"/>
    <property type="molecule type" value="Genomic_DNA"/>
</dbReference>